<accession>A0A0C2JKB7</accession>
<protein>
    <submittedName>
        <fullName evidence="1">Uncharacterized protein</fullName>
    </submittedName>
</protein>
<name>A0A0C2JKB7_THEKT</name>
<reference evidence="1 2" key="1">
    <citation type="journal article" date="2014" name="Genome Biol. Evol.">
        <title>The genome of the myxosporean Thelohanellus kitauei shows adaptations to nutrient acquisition within its fish host.</title>
        <authorList>
            <person name="Yang Y."/>
            <person name="Xiong J."/>
            <person name="Zhou Z."/>
            <person name="Huo F."/>
            <person name="Miao W."/>
            <person name="Ran C."/>
            <person name="Liu Y."/>
            <person name="Zhang J."/>
            <person name="Feng J."/>
            <person name="Wang M."/>
            <person name="Wang M."/>
            <person name="Wang L."/>
            <person name="Yao B."/>
        </authorList>
    </citation>
    <scope>NUCLEOTIDE SEQUENCE [LARGE SCALE GENOMIC DNA]</scope>
    <source>
        <strain evidence="1">Wuqing</strain>
    </source>
</reference>
<comment type="caution">
    <text evidence="1">The sequence shown here is derived from an EMBL/GenBank/DDBJ whole genome shotgun (WGS) entry which is preliminary data.</text>
</comment>
<proteinExistence type="predicted"/>
<sequence length="110" mass="12844">MNISLGGWRMPCTNLYEKTRFNAKIIYDSYGKDVSIRLTIIDSVINHQETAIIDIMGGIPSYRLEGSIDKTNIQFYSYDRRYVSGRIDINKETMISCVLMLYLCFRLRNQ</sequence>
<organism evidence="1 2">
    <name type="scientific">Thelohanellus kitauei</name>
    <name type="common">Myxosporean</name>
    <dbReference type="NCBI Taxonomy" id="669202"/>
    <lineage>
        <taxon>Eukaryota</taxon>
        <taxon>Metazoa</taxon>
        <taxon>Cnidaria</taxon>
        <taxon>Myxozoa</taxon>
        <taxon>Myxosporea</taxon>
        <taxon>Bivalvulida</taxon>
        <taxon>Platysporina</taxon>
        <taxon>Myxobolidae</taxon>
        <taxon>Thelohanellus</taxon>
    </lineage>
</organism>
<dbReference type="Proteomes" id="UP000031668">
    <property type="component" value="Unassembled WGS sequence"/>
</dbReference>
<dbReference type="AlphaFoldDB" id="A0A0C2JKB7"/>
<evidence type="ECO:0000313" key="2">
    <source>
        <dbReference type="Proteomes" id="UP000031668"/>
    </source>
</evidence>
<evidence type="ECO:0000313" key="1">
    <source>
        <dbReference type="EMBL" id="KII69838.1"/>
    </source>
</evidence>
<keyword evidence="2" id="KW-1185">Reference proteome</keyword>
<gene>
    <name evidence="1" type="ORF">RF11_13064</name>
</gene>
<dbReference type="EMBL" id="JWZT01002267">
    <property type="protein sequence ID" value="KII69838.1"/>
    <property type="molecule type" value="Genomic_DNA"/>
</dbReference>